<dbReference type="InterPro" id="IPR006076">
    <property type="entry name" value="FAD-dep_OxRdtase"/>
</dbReference>
<dbReference type="Pfam" id="PF01266">
    <property type="entry name" value="DAO"/>
    <property type="match status" value="1"/>
</dbReference>
<name>A0A2Z3H5D6_9BACT</name>
<dbReference type="Gene3D" id="3.30.9.10">
    <property type="entry name" value="D-Amino Acid Oxidase, subunit A, domain 2"/>
    <property type="match status" value="1"/>
</dbReference>
<dbReference type="GO" id="GO:0016491">
    <property type="term" value="F:oxidoreductase activity"/>
    <property type="evidence" value="ECO:0007669"/>
    <property type="project" value="UniProtKB-KW"/>
</dbReference>
<dbReference type="RefSeq" id="WP_010035685.1">
    <property type="nucleotide sequence ID" value="NZ_CP025958.1"/>
</dbReference>
<dbReference type="EMBL" id="CP025958">
    <property type="protein sequence ID" value="AWM36824.1"/>
    <property type="molecule type" value="Genomic_DNA"/>
</dbReference>
<dbReference type="PANTHER" id="PTHR13847:SF289">
    <property type="entry name" value="GLYCINE OXIDASE"/>
    <property type="match status" value="1"/>
</dbReference>
<dbReference type="SUPFAM" id="SSF54373">
    <property type="entry name" value="FAD-linked reductases, C-terminal domain"/>
    <property type="match status" value="1"/>
</dbReference>
<dbReference type="PANTHER" id="PTHR13847">
    <property type="entry name" value="SARCOSINE DEHYDROGENASE-RELATED"/>
    <property type="match status" value="1"/>
</dbReference>
<dbReference type="KEGG" id="gog:C1280_07205"/>
<gene>
    <name evidence="3" type="ORF">C1280_07205</name>
</gene>
<dbReference type="GO" id="GO:0005737">
    <property type="term" value="C:cytoplasm"/>
    <property type="evidence" value="ECO:0007669"/>
    <property type="project" value="TreeGrafter"/>
</dbReference>
<keyword evidence="4" id="KW-1185">Reference proteome</keyword>
<dbReference type="SUPFAM" id="SSF51905">
    <property type="entry name" value="FAD/NAD(P)-binding domain"/>
    <property type="match status" value="1"/>
</dbReference>
<dbReference type="AlphaFoldDB" id="A0A2Z3H5D6"/>
<reference evidence="3 4" key="1">
    <citation type="submission" date="2018-01" db="EMBL/GenBank/DDBJ databases">
        <title>G. obscuriglobus.</title>
        <authorList>
            <person name="Franke J."/>
            <person name="Blomberg W."/>
            <person name="Selmecki A."/>
        </authorList>
    </citation>
    <scope>NUCLEOTIDE SEQUENCE [LARGE SCALE GENOMIC DNA]</scope>
    <source>
        <strain evidence="3 4">DSM 5831</strain>
    </source>
</reference>
<evidence type="ECO:0000256" key="1">
    <source>
        <dbReference type="ARBA" id="ARBA00023002"/>
    </source>
</evidence>
<protein>
    <recommendedName>
        <fullName evidence="2">FAD dependent oxidoreductase domain-containing protein</fullName>
    </recommendedName>
</protein>
<evidence type="ECO:0000313" key="3">
    <source>
        <dbReference type="EMBL" id="AWM36824.1"/>
    </source>
</evidence>
<dbReference type="OrthoDB" id="214253at2"/>
<evidence type="ECO:0000313" key="4">
    <source>
        <dbReference type="Proteomes" id="UP000245802"/>
    </source>
</evidence>
<dbReference type="InterPro" id="IPR036188">
    <property type="entry name" value="FAD/NAD-bd_sf"/>
</dbReference>
<organism evidence="3 4">
    <name type="scientific">Gemmata obscuriglobus</name>
    <dbReference type="NCBI Taxonomy" id="114"/>
    <lineage>
        <taxon>Bacteria</taxon>
        <taxon>Pseudomonadati</taxon>
        <taxon>Planctomycetota</taxon>
        <taxon>Planctomycetia</taxon>
        <taxon>Gemmatales</taxon>
        <taxon>Gemmataceae</taxon>
        <taxon>Gemmata</taxon>
    </lineage>
</organism>
<dbReference type="Proteomes" id="UP000245802">
    <property type="component" value="Chromosome"/>
</dbReference>
<dbReference type="Gene3D" id="3.50.50.60">
    <property type="entry name" value="FAD/NAD(P)-binding domain"/>
    <property type="match status" value="1"/>
</dbReference>
<sequence length="349" mass="38215">MSAHPEFVIVGQGLAGTALAWQLLRRGRKVLVVDRGSGGCSRLAAGLITPITGKRVAKSWRWDELRPAAETFYREIETRTGATFFHPREAIRLFATANERARYSGPDGDVGARGDWFNAAFGGFVMPEAARLDVPRYLEASREYFRAIGAFCTADLDPKQIEPTTATVRVTQLGVEAQTLAFCRGFAPDGDPWFGAIPFRAAKGEFLTVWVPGLAEQRVTHRGVWLAPLGDEVFRVGATYSWHQLDGVPTAAGRTELEGRLRELLRLPFEVIEHRAAVRPIIGGSVPVLGRHPDSPRVAFFNGLGSKGSLLSPFFANQLAAHLCDGGKIDPEVDVRTFLNRVSGLHNPE</sequence>
<feature type="domain" description="FAD dependent oxidoreductase" evidence="2">
    <location>
        <begin position="7"/>
        <end position="320"/>
    </location>
</feature>
<evidence type="ECO:0000259" key="2">
    <source>
        <dbReference type="Pfam" id="PF01266"/>
    </source>
</evidence>
<proteinExistence type="predicted"/>
<accession>A0A2Z3H5D6</accession>
<keyword evidence="1" id="KW-0560">Oxidoreductase</keyword>